<feature type="domain" description="Glycosyltransferase subfamily 4-like N-terminal" evidence="3">
    <location>
        <begin position="96"/>
        <end position="208"/>
    </location>
</feature>
<dbReference type="Proteomes" id="UP001062165">
    <property type="component" value="Chromosome"/>
</dbReference>
<evidence type="ECO:0000313" key="5">
    <source>
        <dbReference type="Proteomes" id="UP001062165"/>
    </source>
</evidence>
<name>A0ABY6D0N2_9BACT</name>
<dbReference type="Gene3D" id="3.40.50.2000">
    <property type="entry name" value="Glycogen Phosphorylase B"/>
    <property type="match status" value="2"/>
</dbReference>
<dbReference type="PANTHER" id="PTHR46401:SF2">
    <property type="entry name" value="GLYCOSYLTRANSFERASE WBBK-RELATED"/>
    <property type="match status" value="1"/>
</dbReference>
<evidence type="ECO:0000259" key="3">
    <source>
        <dbReference type="Pfam" id="PF13439"/>
    </source>
</evidence>
<dbReference type="CDD" id="cd03801">
    <property type="entry name" value="GT4_PimA-like"/>
    <property type="match status" value="1"/>
</dbReference>
<proteinExistence type="predicted"/>
<gene>
    <name evidence="4" type="ORF">N7E81_01245</name>
</gene>
<sequence>MNTKLLILGPGAPSRETSGLGKATAHLVTELSKKNDLTLVEPRQLGELATHTNAQRNTTAFSDLSILQELATVSIEAQLSAYHYQEISHTKTMEKVESKKLHNQLTAFTEELVLAGKKIDFDLLYAHDWITFKAALELKEKFGKPLLLHVHSLDYDRNFGKEKSWIFDLEKKAMETAEAVIAISAYSKKIMIEQYGIYADKIHVIYHGHSHQKRTKINNPFTEKVVLFVGRLSGQKGPMQFLKIAEKVYEKYPDSRFVMAGDGDLYKKLIVAGAGSEIAGRFHITGHLDQTELQKLYAIANVYCMPSFSEPFGLTALEAAEAKVPLVLSKNCGAAELLTEAKLATPGDSDDFADAILEILENPTIAEAQVKANKKSIEKLNWGQSADEVLAVAESIL</sequence>
<dbReference type="Pfam" id="PF13439">
    <property type="entry name" value="Glyco_transf_4"/>
    <property type="match status" value="1"/>
</dbReference>
<feature type="domain" description="Glycosyl transferase family 1" evidence="2">
    <location>
        <begin position="213"/>
        <end position="375"/>
    </location>
</feature>
<evidence type="ECO:0000259" key="2">
    <source>
        <dbReference type="Pfam" id="PF00534"/>
    </source>
</evidence>
<accession>A0ABY6D0N2</accession>
<keyword evidence="1" id="KW-0808">Transferase</keyword>
<dbReference type="InterPro" id="IPR028098">
    <property type="entry name" value="Glyco_trans_4-like_N"/>
</dbReference>
<dbReference type="RefSeq" id="WP_263051466.1">
    <property type="nucleotide sequence ID" value="NZ_CP106735.1"/>
</dbReference>
<protein>
    <submittedName>
        <fullName evidence="4">Glycosyltransferase family 4 protein</fullName>
    </submittedName>
</protein>
<dbReference type="SUPFAM" id="SSF53756">
    <property type="entry name" value="UDP-Glycosyltransferase/glycogen phosphorylase"/>
    <property type="match status" value="1"/>
</dbReference>
<organism evidence="4 5">
    <name type="scientific">Reichenbachiella carrageenanivorans</name>
    <dbReference type="NCBI Taxonomy" id="2979869"/>
    <lineage>
        <taxon>Bacteria</taxon>
        <taxon>Pseudomonadati</taxon>
        <taxon>Bacteroidota</taxon>
        <taxon>Cytophagia</taxon>
        <taxon>Cytophagales</taxon>
        <taxon>Reichenbachiellaceae</taxon>
        <taxon>Reichenbachiella</taxon>
    </lineage>
</organism>
<dbReference type="PANTHER" id="PTHR46401">
    <property type="entry name" value="GLYCOSYLTRANSFERASE WBBK-RELATED"/>
    <property type="match status" value="1"/>
</dbReference>
<dbReference type="EMBL" id="CP106735">
    <property type="protein sequence ID" value="UXX79735.1"/>
    <property type="molecule type" value="Genomic_DNA"/>
</dbReference>
<reference evidence="4" key="1">
    <citation type="submission" date="2022-10" db="EMBL/GenBank/DDBJ databases">
        <title>Comparative genomics and taxonomic characterization of three novel marine species of genus Reichenbachiella exhibiting antioxidant and polysaccharide degradation activities.</title>
        <authorList>
            <person name="Muhammad N."/>
            <person name="Lee Y.-J."/>
            <person name="Ko J."/>
            <person name="Kim S.-G."/>
        </authorList>
    </citation>
    <scope>NUCLEOTIDE SEQUENCE</scope>
    <source>
        <strain evidence="4">Wsw4-B4</strain>
    </source>
</reference>
<dbReference type="Pfam" id="PF00534">
    <property type="entry name" value="Glycos_transf_1"/>
    <property type="match status" value="1"/>
</dbReference>
<evidence type="ECO:0000313" key="4">
    <source>
        <dbReference type="EMBL" id="UXX79735.1"/>
    </source>
</evidence>
<keyword evidence="5" id="KW-1185">Reference proteome</keyword>
<evidence type="ECO:0000256" key="1">
    <source>
        <dbReference type="ARBA" id="ARBA00022679"/>
    </source>
</evidence>
<dbReference type="InterPro" id="IPR001296">
    <property type="entry name" value="Glyco_trans_1"/>
</dbReference>